<dbReference type="EMBL" id="CP011267">
    <property type="protein sequence ID" value="AKG91511.1"/>
    <property type="molecule type" value="Genomic_DNA"/>
</dbReference>
<evidence type="ECO:0000313" key="3">
    <source>
        <dbReference type="EMBL" id="AKG91511.1"/>
    </source>
</evidence>
<organism evidence="3 4">
    <name type="scientific">Geoglobus ahangari</name>
    <dbReference type="NCBI Taxonomy" id="113653"/>
    <lineage>
        <taxon>Archaea</taxon>
        <taxon>Methanobacteriati</taxon>
        <taxon>Methanobacteriota</taxon>
        <taxon>Archaeoglobi</taxon>
        <taxon>Archaeoglobales</taxon>
        <taxon>Archaeoglobaceae</taxon>
        <taxon>Geoglobus</taxon>
    </lineage>
</organism>
<dbReference type="HOGENOM" id="CLU_014140_2_0_2"/>
<dbReference type="KEGG" id="gah:GAH_01178"/>
<evidence type="ECO:0000259" key="1">
    <source>
        <dbReference type="Pfam" id="PF01968"/>
    </source>
</evidence>
<gene>
    <name evidence="3" type="ORF">GAH_01178</name>
</gene>
<dbReference type="RefSeq" id="WP_048095277.1">
    <property type="nucleotide sequence ID" value="NZ_CP011267.1"/>
</dbReference>
<feature type="domain" description="Hydantoinase A/oxoprolinase" evidence="1">
    <location>
        <begin position="166"/>
        <end position="348"/>
    </location>
</feature>
<feature type="domain" description="Hydantoinase/oxoprolinase N-terminal" evidence="2">
    <location>
        <begin position="3"/>
        <end position="146"/>
    </location>
</feature>
<dbReference type="PANTHER" id="PTHR11365:SF23">
    <property type="entry name" value="HYPOTHETICAL 5-OXOPROLINASE (EUROFUNG)-RELATED"/>
    <property type="match status" value="1"/>
</dbReference>
<keyword evidence="4" id="KW-1185">Reference proteome</keyword>
<dbReference type="InterPro" id="IPR002821">
    <property type="entry name" value="Hydantoinase_A"/>
</dbReference>
<accession>A0A0F7DBQ7</accession>
<dbReference type="GO" id="GO:0005829">
    <property type="term" value="C:cytosol"/>
    <property type="evidence" value="ECO:0007669"/>
    <property type="project" value="TreeGrafter"/>
</dbReference>
<dbReference type="Pfam" id="PF05378">
    <property type="entry name" value="Hydant_A_N"/>
    <property type="match status" value="1"/>
</dbReference>
<dbReference type="PANTHER" id="PTHR11365">
    <property type="entry name" value="5-OXOPROLINASE RELATED"/>
    <property type="match status" value="1"/>
</dbReference>
<name>A0A0F7DBQ7_9EURY</name>
<dbReference type="GeneID" id="24803751"/>
<dbReference type="PATRIC" id="fig|113653.22.peg.1172"/>
<dbReference type="InterPro" id="IPR045079">
    <property type="entry name" value="Oxoprolinase-like"/>
</dbReference>
<dbReference type="InterPro" id="IPR043129">
    <property type="entry name" value="ATPase_NBD"/>
</dbReference>
<dbReference type="Pfam" id="PF01968">
    <property type="entry name" value="Hydantoinase_A"/>
    <property type="match status" value="1"/>
</dbReference>
<dbReference type="GO" id="GO:0006749">
    <property type="term" value="P:glutathione metabolic process"/>
    <property type="evidence" value="ECO:0007669"/>
    <property type="project" value="TreeGrafter"/>
</dbReference>
<dbReference type="Proteomes" id="UP000034723">
    <property type="component" value="Chromosome"/>
</dbReference>
<proteinExistence type="predicted"/>
<dbReference type="SUPFAM" id="SSF53067">
    <property type="entry name" value="Actin-like ATPase domain"/>
    <property type="match status" value="1"/>
</dbReference>
<dbReference type="AlphaFoldDB" id="A0A0F7DBQ7"/>
<reference evidence="3 4" key="1">
    <citation type="submission" date="2015-04" db="EMBL/GenBank/DDBJ databases">
        <title>The complete genome sequence of the hyperthermophilic, obligate iron-reducing archaeon Geoglobus ahangari strain 234T.</title>
        <authorList>
            <person name="Manzella M.P."/>
            <person name="Holmes D.E."/>
            <person name="Rocheleau J.M."/>
            <person name="Chung A."/>
            <person name="Reguera G."/>
            <person name="Kashefi K."/>
        </authorList>
    </citation>
    <scope>NUCLEOTIDE SEQUENCE [LARGE SCALE GENOMIC DNA]</scope>
    <source>
        <strain evidence="3 4">234</strain>
    </source>
</reference>
<evidence type="ECO:0000313" key="4">
    <source>
        <dbReference type="Proteomes" id="UP000034723"/>
    </source>
</evidence>
<dbReference type="InterPro" id="IPR008040">
    <property type="entry name" value="Hydant_A_N"/>
</dbReference>
<dbReference type="STRING" id="113653.GAH_01178"/>
<protein>
    <submittedName>
        <fullName evidence="3">N-methylhydantoinase A/acetone carboxylase, beta subunit</fullName>
    </submittedName>
</protein>
<dbReference type="FunCoup" id="A0A0F7DBQ7">
    <property type="interactions" value="108"/>
</dbReference>
<sequence length="499" mass="55501">MIVGIDVGGTNTDVAYIDEDGNLQTFKYPNEYGITRILSDVEERVDLRRSRLVISTSLPLNILTSQFDRVKVLSLVFPGPGLNYENYGVVLKGYVNHRGDVVEDIDPAEVEMALKSGEFDAVAISGKFSVRNPELEHRALEVVRRYVGEESVALSHHVGHINFPLRINTTIINAKISREVWELTNSIRRFTEDFFYYKGDGGIIPWRVAMRNPSELYNSSPASVAYGARYLTGEENAIIVDIGGTTTDILLLRNGAPEVEEKVRIQGMKTHVRCVRSVSIPFGGDSLYSGELKPYRLDKPLAFGGKYATLTDLLNVVGEEIGDHRRSRDALNESAAEREVEAYTDRVAEVVSGVDSDLIIGTGYLARYLIPKIAEKSGKRYVIPMHHESANAVGVAVSRVSLTLYARFDTERRVAIFNGELDSEQIERISGHPDDEELISMAVERARELAVEYGAHERDVRDVDVVYFNSFSIVRGGIKRGKIADVVVQIRPGLCCDAV</sequence>
<dbReference type="GO" id="GO:0017168">
    <property type="term" value="F:5-oxoprolinase (ATP-hydrolyzing) activity"/>
    <property type="evidence" value="ECO:0007669"/>
    <property type="project" value="TreeGrafter"/>
</dbReference>
<evidence type="ECO:0000259" key="2">
    <source>
        <dbReference type="Pfam" id="PF05378"/>
    </source>
</evidence>
<dbReference type="OrthoDB" id="8261at2157"/>
<dbReference type="InParanoid" id="A0A0F7DBQ7"/>